<sequence>MAGPVVSQLFDRADADIVFRSSDNVDFRLHKLILGMASPVFSDMFSLPQPQGEGEQPQVVDVPETASVLENLLPFCYPMARPELLHIDDLQSVLHSTEKYEMTFISNQLLQNLRHFLPTEPLRVYSIACLVEDADLARAAAKVLLGSSPLYDPHNSPPEFDRLRASALAKIDAYRIDCATAARSVVLDYDQLRSGFPPRFVSVSRKGNVDTSNAWIWLACSSCTGGSVEIYVANAATGYRHGQTLTPRAWWSEYSDAVAKELTLRPLASVVTETRFTRPAFDKAAKCATCGPRAAVELMQYAEAVAKKIEDALSKVVFVLPFGQNEVPEEASKPVVAELADRAVEEANQFFAGW</sequence>
<dbReference type="AlphaFoldDB" id="A0AAD7TJ56"/>
<organism evidence="2 3">
    <name type="scientific">Trametes cubensis</name>
    <dbReference type="NCBI Taxonomy" id="1111947"/>
    <lineage>
        <taxon>Eukaryota</taxon>
        <taxon>Fungi</taxon>
        <taxon>Dikarya</taxon>
        <taxon>Basidiomycota</taxon>
        <taxon>Agaricomycotina</taxon>
        <taxon>Agaricomycetes</taxon>
        <taxon>Polyporales</taxon>
        <taxon>Polyporaceae</taxon>
        <taxon>Trametes</taxon>
    </lineage>
</organism>
<dbReference type="PROSITE" id="PS50097">
    <property type="entry name" value="BTB"/>
    <property type="match status" value="1"/>
</dbReference>
<gene>
    <name evidence="2" type="ORF">ONZ51_g11499</name>
</gene>
<dbReference type="Gene3D" id="3.30.710.10">
    <property type="entry name" value="Potassium Channel Kv1.1, Chain A"/>
    <property type="match status" value="1"/>
</dbReference>
<accession>A0AAD7TJ56</accession>
<evidence type="ECO:0000313" key="2">
    <source>
        <dbReference type="EMBL" id="KAJ8457499.1"/>
    </source>
</evidence>
<dbReference type="SUPFAM" id="SSF54695">
    <property type="entry name" value="POZ domain"/>
    <property type="match status" value="1"/>
</dbReference>
<dbReference type="InterPro" id="IPR000210">
    <property type="entry name" value="BTB/POZ_dom"/>
</dbReference>
<evidence type="ECO:0000313" key="3">
    <source>
        <dbReference type="Proteomes" id="UP001215151"/>
    </source>
</evidence>
<dbReference type="CDD" id="cd18186">
    <property type="entry name" value="BTB_POZ_ZBTB_KLHL-like"/>
    <property type="match status" value="1"/>
</dbReference>
<reference evidence="2" key="1">
    <citation type="submission" date="2022-11" db="EMBL/GenBank/DDBJ databases">
        <title>Genome Sequence of Cubamyces cubensis.</title>
        <authorList>
            <person name="Buettner E."/>
        </authorList>
    </citation>
    <scope>NUCLEOTIDE SEQUENCE</scope>
    <source>
        <strain evidence="2">MPL-01</strain>
    </source>
</reference>
<dbReference type="Proteomes" id="UP001215151">
    <property type="component" value="Unassembled WGS sequence"/>
</dbReference>
<proteinExistence type="predicted"/>
<name>A0AAD7TJ56_9APHY</name>
<comment type="caution">
    <text evidence="2">The sequence shown here is derived from an EMBL/GenBank/DDBJ whole genome shotgun (WGS) entry which is preliminary data.</text>
</comment>
<protein>
    <recommendedName>
        <fullName evidence="1">BTB domain-containing protein</fullName>
    </recommendedName>
</protein>
<dbReference type="InterPro" id="IPR011333">
    <property type="entry name" value="SKP1/BTB/POZ_sf"/>
</dbReference>
<keyword evidence="3" id="KW-1185">Reference proteome</keyword>
<dbReference type="Pfam" id="PF00651">
    <property type="entry name" value="BTB"/>
    <property type="match status" value="1"/>
</dbReference>
<dbReference type="EMBL" id="JAPEVG010000555">
    <property type="protein sequence ID" value="KAJ8457499.1"/>
    <property type="molecule type" value="Genomic_DNA"/>
</dbReference>
<dbReference type="SMART" id="SM00225">
    <property type="entry name" value="BTB"/>
    <property type="match status" value="1"/>
</dbReference>
<evidence type="ECO:0000259" key="1">
    <source>
        <dbReference type="PROSITE" id="PS50097"/>
    </source>
</evidence>
<feature type="domain" description="BTB" evidence="1">
    <location>
        <begin position="15"/>
        <end position="77"/>
    </location>
</feature>